<reference evidence="1 2" key="1">
    <citation type="submission" date="2021-03" db="EMBL/GenBank/DDBJ databases">
        <title>Genomic Encyclopedia of Type Strains, Phase IV (KMG-IV): sequencing the most valuable type-strain genomes for metagenomic binning, comparative biology and taxonomic classification.</title>
        <authorList>
            <person name="Goeker M."/>
        </authorList>
    </citation>
    <scope>NUCLEOTIDE SEQUENCE [LARGE SCALE GENOMIC DNA]</scope>
    <source>
        <strain evidence="1 2">DSM 23491</strain>
    </source>
</reference>
<name>A0ABS4H6M9_9BACL</name>
<dbReference type="GO" id="GO:0003677">
    <property type="term" value="F:DNA binding"/>
    <property type="evidence" value="ECO:0007669"/>
    <property type="project" value="UniProtKB-KW"/>
</dbReference>
<evidence type="ECO:0000313" key="1">
    <source>
        <dbReference type="EMBL" id="MBP1938177.1"/>
    </source>
</evidence>
<dbReference type="Proteomes" id="UP001519273">
    <property type="component" value="Unassembled WGS sequence"/>
</dbReference>
<organism evidence="1 2">
    <name type="scientific">Paenibacillus sediminis</name>
    <dbReference type="NCBI Taxonomy" id="664909"/>
    <lineage>
        <taxon>Bacteria</taxon>
        <taxon>Bacillati</taxon>
        <taxon>Bacillota</taxon>
        <taxon>Bacilli</taxon>
        <taxon>Bacillales</taxon>
        <taxon>Paenibacillaceae</taxon>
        <taxon>Paenibacillus</taxon>
    </lineage>
</organism>
<gene>
    <name evidence="1" type="ORF">J2Z20_003096</name>
</gene>
<evidence type="ECO:0000313" key="2">
    <source>
        <dbReference type="Proteomes" id="UP001519273"/>
    </source>
</evidence>
<proteinExistence type="predicted"/>
<sequence>MYKQVLFNAIVRGGKEARRAIFTEVTNLKVSGYTEADEFFKEFDLEMRYHVPENIVSDWDEHLLFHKITTKLNELTTNILATYNNDEYSVYAAIDDDKDDYRFILDSEKLEQTLSNLSELNAGVTIDQIIDALVVIDESKVKQKYYNLTSFAEALGISKQALYDRFKRSQNPNSRTDFPDPDFYAQANGKAPMWSKERVQVQQYINKHKK</sequence>
<protein>
    <submittedName>
        <fullName evidence="1">DNA-binding phage protein</fullName>
    </submittedName>
</protein>
<accession>A0ABS4H6M9</accession>
<dbReference type="RefSeq" id="WP_209852162.1">
    <property type="nucleotide sequence ID" value="NZ_CBCRVE010000004.1"/>
</dbReference>
<comment type="caution">
    <text evidence="1">The sequence shown here is derived from an EMBL/GenBank/DDBJ whole genome shotgun (WGS) entry which is preliminary data.</text>
</comment>
<keyword evidence="2" id="KW-1185">Reference proteome</keyword>
<keyword evidence="1" id="KW-0238">DNA-binding</keyword>
<dbReference type="EMBL" id="JAGGKP010000011">
    <property type="protein sequence ID" value="MBP1938177.1"/>
    <property type="molecule type" value="Genomic_DNA"/>
</dbReference>